<organism evidence="1 2">
    <name type="scientific">Paracoccus siganidrum</name>
    <dbReference type="NCBI Taxonomy" id="1276757"/>
    <lineage>
        <taxon>Bacteria</taxon>
        <taxon>Pseudomonadati</taxon>
        <taxon>Pseudomonadota</taxon>
        <taxon>Alphaproteobacteria</taxon>
        <taxon>Rhodobacterales</taxon>
        <taxon>Paracoccaceae</taxon>
        <taxon>Paracoccus</taxon>
    </lineage>
</organism>
<dbReference type="AlphaFoldDB" id="A0A419ABZ3"/>
<reference evidence="2" key="1">
    <citation type="submission" date="2018-09" db="EMBL/GenBank/DDBJ databases">
        <title>Paracoccus onubensis nov. sp. a moderate halophilic bacterium isolated from Gruta de las Maravillas (Aracena, Spain).</title>
        <authorList>
            <person name="Jurado V."/>
            <person name="Gutierrez-Patricio S."/>
            <person name="Gonzalez-Pimentel J.L."/>
            <person name="Miller A.Z."/>
            <person name="Laiz L."/>
            <person name="Saiz-Jimenez C."/>
        </authorList>
    </citation>
    <scope>NUCLEOTIDE SEQUENCE [LARGE SCALE GENOMIC DNA]</scope>
    <source>
        <strain evidence="2">DSM 26381</strain>
    </source>
</reference>
<dbReference type="RefSeq" id="WP_119896374.1">
    <property type="nucleotide sequence ID" value="NZ_QNRC01000021.1"/>
</dbReference>
<keyword evidence="2" id="KW-1185">Reference proteome</keyword>
<sequence length="72" mass="7897">MTRLTSVTLHFNLYDGGAVHVRSDDIVGLDLEDDDPDRLGAELGRILVREAQRRLCPLPVADPLPAGTGRIF</sequence>
<dbReference type="EMBL" id="QZEW01000004">
    <property type="protein sequence ID" value="RJL21526.1"/>
    <property type="molecule type" value="Genomic_DNA"/>
</dbReference>
<proteinExistence type="predicted"/>
<name>A0A419ABZ3_9RHOB</name>
<evidence type="ECO:0000313" key="2">
    <source>
        <dbReference type="Proteomes" id="UP000283587"/>
    </source>
</evidence>
<protein>
    <submittedName>
        <fullName evidence="1">Uncharacterized protein</fullName>
    </submittedName>
</protein>
<gene>
    <name evidence="1" type="ORF">D3P05_01250</name>
</gene>
<accession>A0A419ABZ3</accession>
<evidence type="ECO:0000313" key="1">
    <source>
        <dbReference type="EMBL" id="RJL21526.1"/>
    </source>
</evidence>
<comment type="caution">
    <text evidence="1">The sequence shown here is derived from an EMBL/GenBank/DDBJ whole genome shotgun (WGS) entry which is preliminary data.</text>
</comment>
<dbReference type="Proteomes" id="UP000283587">
    <property type="component" value="Unassembled WGS sequence"/>
</dbReference>
<dbReference type="OrthoDB" id="9954948at2"/>